<accession>A0A9U8DUP7</accession>
<feature type="compositionally biased region" description="Low complexity" evidence="2">
    <location>
        <begin position="125"/>
        <end position="134"/>
    </location>
</feature>
<reference evidence="5" key="1">
    <citation type="submission" date="2025-08" db="UniProtKB">
        <authorList>
            <consortium name="RefSeq"/>
        </authorList>
    </citation>
    <scope>IDENTIFICATION</scope>
</reference>
<dbReference type="Proteomes" id="UP001165740">
    <property type="component" value="Chromosome 5"/>
</dbReference>
<keyword evidence="4" id="KW-1185">Reference proteome</keyword>
<protein>
    <submittedName>
        <fullName evidence="5">Myc proto-oncogene protein-like</fullName>
    </submittedName>
</protein>
<dbReference type="GO" id="GO:0046983">
    <property type="term" value="F:protein dimerization activity"/>
    <property type="evidence" value="ECO:0007669"/>
    <property type="project" value="InterPro"/>
</dbReference>
<dbReference type="GeneID" id="106051578"/>
<dbReference type="InterPro" id="IPR011598">
    <property type="entry name" value="bHLH_dom"/>
</dbReference>
<name>A0A9U8DUP7_BIOGL</name>
<evidence type="ECO:0000256" key="1">
    <source>
        <dbReference type="ARBA" id="ARBA00023125"/>
    </source>
</evidence>
<dbReference type="AlphaFoldDB" id="A0A9U8DUP7"/>
<dbReference type="InterPro" id="IPR050433">
    <property type="entry name" value="Myc_transcription_factors"/>
</dbReference>
<keyword evidence="1" id="KW-0238">DNA-binding</keyword>
<dbReference type="OMA" id="EVPRISC"/>
<dbReference type="GO" id="GO:0003677">
    <property type="term" value="F:DNA binding"/>
    <property type="evidence" value="ECO:0007669"/>
    <property type="project" value="UniProtKB-KW"/>
</dbReference>
<evidence type="ECO:0000256" key="2">
    <source>
        <dbReference type="SAM" id="MobiDB-lite"/>
    </source>
</evidence>
<dbReference type="OrthoDB" id="5964374at2759"/>
<dbReference type="SMART" id="SM00353">
    <property type="entry name" value="HLH"/>
    <property type="match status" value="1"/>
</dbReference>
<feature type="compositionally biased region" description="Basic and acidic residues" evidence="2">
    <location>
        <begin position="363"/>
        <end position="378"/>
    </location>
</feature>
<evidence type="ECO:0000313" key="5">
    <source>
        <dbReference type="RefSeq" id="XP_013062234.2"/>
    </source>
</evidence>
<evidence type="ECO:0000259" key="3">
    <source>
        <dbReference type="PROSITE" id="PS50888"/>
    </source>
</evidence>
<dbReference type="SUPFAM" id="SSF47459">
    <property type="entry name" value="HLH, helix-loop-helix DNA-binding domain"/>
    <property type="match status" value="1"/>
</dbReference>
<feature type="region of interest" description="Disordered" evidence="2">
    <location>
        <begin position="120"/>
        <end position="139"/>
    </location>
</feature>
<dbReference type="FunFam" id="4.10.280.10:FF:000019">
    <property type="entry name" value="Myc proto-oncogene protein"/>
    <property type="match status" value="1"/>
</dbReference>
<dbReference type="InterPro" id="IPR036638">
    <property type="entry name" value="HLH_DNA-bd_sf"/>
</dbReference>
<dbReference type="Pfam" id="PF00010">
    <property type="entry name" value="HLH"/>
    <property type="match status" value="1"/>
</dbReference>
<organism evidence="4 5">
    <name type="scientific">Biomphalaria glabrata</name>
    <name type="common">Bloodfluke planorb</name>
    <name type="synonym">Freshwater snail</name>
    <dbReference type="NCBI Taxonomy" id="6526"/>
    <lineage>
        <taxon>Eukaryota</taxon>
        <taxon>Metazoa</taxon>
        <taxon>Spiralia</taxon>
        <taxon>Lophotrochozoa</taxon>
        <taxon>Mollusca</taxon>
        <taxon>Gastropoda</taxon>
        <taxon>Heterobranchia</taxon>
        <taxon>Euthyneura</taxon>
        <taxon>Panpulmonata</taxon>
        <taxon>Hygrophila</taxon>
        <taxon>Lymnaeoidea</taxon>
        <taxon>Planorbidae</taxon>
        <taxon>Biomphalaria</taxon>
    </lineage>
</organism>
<feature type="domain" description="BHLH" evidence="3">
    <location>
        <begin position="367"/>
        <end position="419"/>
    </location>
</feature>
<sequence length="455" mass="50122">MPGVLKSNSHCLGYSEIGKMAFSLDPEFMNLTPDDDLEDITNTLFDSLPLSQTTQSSEGLDSDNELPDNEAAVDLIKYLDSDNTDIEFQAGLDGLGNPNDLLTLNKYNRFRVSTRLDPFMGIGGQSSSSDSVGSRLDYDSDHLPLQQSLQQQRFSAWNTSPKVEEPSDILNKSGLASLFGITEDDQEDHIFPDTPSPSSRSGSGSGTGDDSDVDIETVTDNPRAADSCGYFTHDSSSSSPAGSPAPYKGKSSVMSAAARLSAETSLCKSSGFSSFGVSSSASLAENLMIGRTSHLGKRKMPKEKKSGYKSPTPSYTHILCNSNSVNFHDYAMSPGASTSSTETGRPTVMTKRIYKRKQTSVDSSDKEKQHHHNQLERNRRQKLADLFIDLRDEVPKIANQAKASKVVILNESTLYIRELQKHERKQEHDISVEQQKKEMLEKQLRHLKAKYQIDI</sequence>
<dbReference type="KEGG" id="bgt:106051578"/>
<dbReference type="CDD" id="cd11400">
    <property type="entry name" value="bHLHzip_Myc"/>
    <property type="match status" value="1"/>
</dbReference>
<feature type="region of interest" description="Disordered" evidence="2">
    <location>
        <begin position="356"/>
        <end position="378"/>
    </location>
</feature>
<proteinExistence type="predicted"/>
<feature type="compositionally biased region" description="Low complexity" evidence="2">
    <location>
        <begin position="192"/>
        <end position="202"/>
    </location>
</feature>
<evidence type="ECO:0000313" key="4">
    <source>
        <dbReference type="Proteomes" id="UP001165740"/>
    </source>
</evidence>
<feature type="compositionally biased region" description="Low complexity" evidence="2">
    <location>
        <begin position="235"/>
        <end position="246"/>
    </location>
</feature>
<dbReference type="Gene3D" id="4.10.280.10">
    <property type="entry name" value="Helix-loop-helix DNA-binding domain"/>
    <property type="match status" value="1"/>
</dbReference>
<dbReference type="RefSeq" id="XP_013062234.2">
    <property type="nucleotide sequence ID" value="XM_013206780.2"/>
</dbReference>
<gene>
    <name evidence="5" type="primary">LOC106051578</name>
</gene>
<dbReference type="PANTHER" id="PTHR45851">
    <property type="entry name" value="MYC PROTO-ONCOGENE"/>
    <property type="match status" value="1"/>
</dbReference>
<feature type="region of interest" description="Disordered" evidence="2">
    <location>
        <begin position="186"/>
        <end position="250"/>
    </location>
</feature>
<dbReference type="PROSITE" id="PS50888">
    <property type="entry name" value="BHLH"/>
    <property type="match status" value="1"/>
</dbReference>